<reference evidence="1 2" key="1">
    <citation type="journal article" date="2015" name="Fungal Genet. Biol.">
        <title>Evolution of novel wood decay mechanisms in Agaricales revealed by the genome sequences of Fistulina hepatica and Cylindrobasidium torrendii.</title>
        <authorList>
            <person name="Floudas D."/>
            <person name="Held B.W."/>
            <person name="Riley R."/>
            <person name="Nagy L.G."/>
            <person name="Koehler G."/>
            <person name="Ransdell A.S."/>
            <person name="Younus H."/>
            <person name="Chow J."/>
            <person name="Chiniquy J."/>
            <person name="Lipzen A."/>
            <person name="Tritt A."/>
            <person name="Sun H."/>
            <person name="Haridas S."/>
            <person name="LaButti K."/>
            <person name="Ohm R.A."/>
            <person name="Kues U."/>
            <person name="Blanchette R.A."/>
            <person name="Grigoriev I.V."/>
            <person name="Minto R.E."/>
            <person name="Hibbett D.S."/>
        </authorList>
    </citation>
    <scope>NUCLEOTIDE SEQUENCE [LARGE SCALE GENOMIC DNA]</scope>
    <source>
        <strain evidence="1 2">FP15055 ss-10</strain>
    </source>
</reference>
<dbReference type="Proteomes" id="UP000054007">
    <property type="component" value="Unassembled WGS sequence"/>
</dbReference>
<dbReference type="EMBL" id="KN880547">
    <property type="protein sequence ID" value="KIY66667.1"/>
    <property type="molecule type" value="Genomic_DNA"/>
</dbReference>
<proteinExistence type="predicted"/>
<feature type="non-terminal residue" evidence="1">
    <location>
        <position position="93"/>
    </location>
</feature>
<keyword evidence="2" id="KW-1185">Reference proteome</keyword>
<evidence type="ECO:0000313" key="1">
    <source>
        <dbReference type="EMBL" id="KIY66667.1"/>
    </source>
</evidence>
<dbReference type="AlphaFoldDB" id="A0A0D7B832"/>
<protein>
    <submittedName>
        <fullName evidence="1">Uncharacterized protein</fullName>
    </submittedName>
</protein>
<sequence length="93" mass="10866">MAYMRRVRDGSWGHAWTSITIVSTSWRRWPYWRPSSSGRTSSLGISFMSLLTMKRCSSLKLRRHCLHGKCAGWITWRGLTLIFDMSRAKTIKL</sequence>
<gene>
    <name evidence="1" type="ORF">CYLTODRAFT_398396</name>
</gene>
<evidence type="ECO:0000313" key="2">
    <source>
        <dbReference type="Proteomes" id="UP000054007"/>
    </source>
</evidence>
<organism evidence="1 2">
    <name type="scientific">Cylindrobasidium torrendii FP15055 ss-10</name>
    <dbReference type="NCBI Taxonomy" id="1314674"/>
    <lineage>
        <taxon>Eukaryota</taxon>
        <taxon>Fungi</taxon>
        <taxon>Dikarya</taxon>
        <taxon>Basidiomycota</taxon>
        <taxon>Agaricomycotina</taxon>
        <taxon>Agaricomycetes</taxon>
        <taxon>Agaricomycetidae</taxon>
        <taxon>Agaricales</taxon>
        <taxon>Marasmiineae</taxon>
        <taxon>Physalacriaceae</taxon>
        <taxon>Cylindrobasidium</taxon>
    </lineage>
</organism>
<name>A0A0D7B832_9AGAR</name>
<accession>A0A0D7B832</accession>